<dbReference type="InterPro" id="IPR012677">
    <property type="entry name" value="Nucleotide-bd_a/b_plait_sf"/>
</dbReference>
<dbReference type="GO" id="GO:0003723">
    <property type="term" value="F:RNA binding"/>
    <property type="evidence" value="ECO:0007669"/>
    <property type="project" value="UniProtKB-UniRule"/>
</dbReference>
<dbReference type="Proteomes" id="UP000663879">
    <property type="component" value="Unassembled WGS sequence"/>
</dbReference>
<dbReference type="EMBL" id="CAJNOC010001496">
    <property type="protein sequence ID" value="CAF0869582.1"/>
    <property type="molecule type" value="Genomic_DNA"/>
</dbReference>
<keyword evidence="5" id="KW-1185">Reference proteome</keyword>
<sequence length="795" mass="88878">MHRTHVGGELIPNRIFVGGIPETNDDELRDYFGRICGPSHIVDIKYIEKFKGSTKGICFVTFDSENEVAKFLSLNSDLVFKNCKLKISNAFRRYNKNYSNQHHGYNQQQNINLSSQVEIAYFASPTGEEAELCMMTPTPPIAQPEQTNTDTLNEIPSSSSASSASTNSHSELNDELKQKSQAVLTSSTSSVSNLNSDLTTLTTINQSEKDSSSILFSSSSSSSSSSSTTSTSISNINKSNIKLENQILDSNNNKNYQKQKNDYSTLRSNYNQNRPQHSVHRMNNSFNQKPNRFNQSYSSQNEPLTVETSNQRPNQQQQHQMASPYYNNYNQHSNPISPVKMGQRQNQQKHQHQQQQQHRKGSDILKINTNMNASSYVGSVIGTVYPESNKPISSGSKNYNQNSQSQNNVAAAAEAIANYANQTASVNSSSIIPQQQNRQNVPNPYPGEYIAQHVKPNPNQAQAPTQYIYPNFYYYTNPAALPIAQSNLYIDPATQRPNQMGTPLTPHSYNSYYPVTQSDQTQTTGSSQSTITNAFETATGNANVTSSLSMEQLDEMMQKNLNLNQYDPQQQYGSQQPVYYLAHVPNSQYYAYYYTPNGPLLAPNMATNPGQNQVQIITPGSSQGTVNTQGSQQFPNQSGFVQQQHLIPHLYMQQQMMNSGSVVGPNAPQPMPILQMPGISYFNSNQQIGVPQMAQQQSQQFQYQQINQTSPQQQNSFPNTNAQMYQYTSGFTPKGSNLGTNNQNRSMQNNSNAQRRQNIKQPSQTINKQPTYTSRQPNENQPTMISPVVQLEANN</sequence>
<keyword evidence="1" id="KW-0694">RNA-binding</keyword>
<feature type="compositionally biased region" description="Low complexity" evidence="2">
    <location>
        <begin position="212"/>
        <end position="233"/>
    </location>
</feature>
<evidence type="ECO:0000256" key="1">
    <source>
        <dbReference type="PROSITE-ProRule" id="PRU00176"/>
    </source>
</evidence>
<comment type="caution">
    <text evidence="4">The sequence shown here is derived from an EMBL/GenBank/DDBJ whole genome shotgun (WGS) entry which is preliminary data.</text>
</comment>
<evidence type="ECO:0000313" key="4">
    <source>
        <dbReference type="EMBL" id="CAF0869582.1"/>
    </source>
</evidence>
<reference evidence="4" key="1">
    <citation type="submission" date="2021-02" db="EMBL/GenBank/DDBJ databases">
        <authorList>
            <person name="Nowell W R."/>
        </authorList>
    </citation>
    <scope>NUCLEOTIDE SEQUENCE</scope>
    <source>
        <strain evidence="4">Ploen Becks lab</strain>
    </source>
</reference>
<feature type="domain" description="RRM" evidence="3">
    <location>
        <begin position="13"/>
        <end position="92"/>
    </location>
</feature>
<feature type="region of interest" description="Disordered" evidence="2">
    <location>
        <begin position="137"/>
        <end position="194"/>
    </location>
</feature>
<name>A0A813XET0_9BILA</name>
<gene>
    <name evidence="4" type="ORF">OXX778_LOCUS9863</name>
</gene>
<proteinExistence type="predicted"/>
<dbReference type="SUPFAM" id="SSF54928">
    <property type="entry name" value="RNA-binding domain, RBD"/>
    <property type="match status" value="1"/>
</dbReference>
<feature type="compositionally biased region" description="Polar residues" evidence="2">
    <location>
        <begin position="325"/>
        <end position="336"/>
    </location>
</feature>
<protein>
    <recommendedName>
        <fullName evidence="3">RRM domain-containing protein</fullName>
    </recommendedName>
</protein>
<evidence type="ECO:0000313" key="5">
    <source>
        <dbReference type="Proteomes" id="UP000663879"/>
    </source>
</evidence>
<feature type="compositionally biased region" description="Low complexity" evidence="2">
    <location>
        <begin position="692"/>
        <end position="714"/>
    </location>
</feature>
<feature type="compositionally biased region" description="Polar residues" evidence="2">
    <location>
        <begin position="144"/>
        <end position="156"/>
    </location>
</feature>
<accession>A0A813XET0</accession>
<feature type="compositionally biased region" description="Polar residues" evidence="2">
    <location>
        <begin position="759"/>
        <end position="784"/>
    </location>
</feature>
<dbReference type="SMART" id="SM00360">
    <property type="entry name" value="RRM"/>
    <property type="match status" value="1"/>
</dbReference>
<feature type="region of interest" description="Disordered" evidence="2">
    <location>
        <begin position="266"/>
        <end position="360"/>
    </location>
</feature>
<dbReference type="AlphaFoldDB" id="A0A813XET0"/>
<feature type="compositionally biased region" description="Polar residues" evidence="2">
    <location>
        <begin position="715"/>
        <end position="740"/>
    </location>
</feature>
<dbReference type="InterPro" id="IPR035979">
    <property type="entry name" value="RBD_domain_sf"/>
</dbReference>
<feature type="region of interest" description="Disordered" evidence="2">
    <location>
        <begin position="691"/>
        <end position="795"/>
    </location>
</feature>
<dbReference type="PROSITE" id="PS50102">
    <property type="entry name" value="RRM"/>
    <property type="match status" value="1"/>
</dbReference>
<feature type="region of interest" description="Disordered" evidence="2">
    <location>
        <begin position="208"/>
        <end position="233"/>
    </location>
</feature>
<dbReference type="InterPro" id="IPR000504">
    <property type="entry name" value="RRM_dom"/>
</dbReference>
<feature type="compositionally biased region" description="Low complexity" evidence="2">
    <location>
        <begin position="741"/>
        <end position="756"/>
    </location>
</feature>
<evidence type="ECO:0000259" key="3">
    <source>
        <dbReference type="PROSITE" id="PS50102"/>
    </source>
</evidence>
<dbReference type="Pfam" id="PF00076">
    <property type="entry name" value="RRM_1"/>
    <property type="match status" value="1"/>
</dbReference>
<dbReference type="Gene3D" id="3.30.70.330">
    <property type="match status" value="1"/>
</dbReference>
<evidence type="ECO:0000256" key="2">
    <source>
        <dbReference type="SAM" id="MobiDB-lite"/>
    </source>
</evidence>
<feature type="compositionally biased region" description="Low complexity" evidence="2">
    <location>
        <begin position="183"/>
        <end position="194"/>
    </location>
</feature>
<dbReference type="OrthoDB" id="762982at2759"/>
<organism evidence="4 5">
    <name type="scientific">Brachionus calyciflorus</name>
    <dbReference type="NCBI Taxonomy" id="104777"/>
    <lineage>
        <taxon>Eukaryota</taxon>
        <taxon>Metazoa</taxon>
        <taxon>Spiralia</taxon>
        <taxon>Gnathifera</taxon>
        <taxon>Rotifera</taxon>
        <taxon>Eurotatoria</taxon>
        <taxon>Monogononta</taxon>
        <taxon>Pseudotrocha</taxon>
        <taxon>Ploima</taxon>
        <taxon>Brachionidae</taxon>
        <taxon>Brachionus</taxon>
    </lineage>
</organism>
<feature type="compositionally biased region" description="Low complexity" evidence="2">
    <location>
        <begin position="157"/>
        <end position="170"/>
    </location>
</feature>
<feature type="compositionally biased region" description="Polar residues" evidence="2">
    <location>
        <begin position="266"/>
        <end position="314"/>
    </location>
</feature>